<comment type="caution">
    <text evidence="1">The sequence shown here is derived from an EMBL/GenBank/DDBJ whole genome shotgun (WGS) entry which is preliminary data.</text>
</comment>
<dbReference type="NCBIfam" id="NF033679">
    <property type="entry name" value="DNRLRE_dom"/>
    <property type="match status" value="1"/>
</dbReference>
<name>A0A4Q2KC16_9FIRM</name>
<organism evidence="1 2">
    <name type="scientific">Candidatus Borkfalkia ceftriaxoniphila</name>
    <dbReference type="NCBI Taxonomy" id="2508949"/>
    <lineage>
        <taxon>Bacteria</taxon>
        <taxon>Bacillati</taxon>
        <taxon>Bacillota</taxon>
        <taxon>Clostridia</taxon>
        <taxon>Christensenellales</taxon>
        <taxon>Christensenellaceae</taxon>
        <taxon>Candidatus Borkfalkia</taxon>
    </lineage>
</organism>
<reference evidence="1 2" key="1">
    <citation type="journal article" date="2019" name="Gut">
        <title>Antibiotics-induced monodominance of a novel gut bacterial order.</title>
        <authorList>
            <person name="Hildebrand F."/>
            <person name="Moitinho-Silva L."/>
            <person name="Blasche S."/>
            <person name="Jahn M.T."/>
            <person name="Gossmann T.I."/>
            <person name="Heuerta-Cepas J."/>
            <person name="Hercog R."/>
            <person name="Luetge M."/>
            <person name="Bahram M."/>
            <person name="Pryszlak A."/>
            <person name="Alves R.J."/>
            <person name="Waszak S.M."/>
            <person name="Zhu A."/>
            <person name="Ye L."/>
            <person name="Costea P.I."/>
            <person name="Aalvink S."/>
            <person name="Belzer C."/>
            <person name="Forslund S.K."/>
            <person name="Sunagawa S."/>
            <person name="Hentschel U."/>
            <person name="Merten C."/>
            <person name="Patil K.R."/>
            <person name="Benes V."/>
            <person name="Bork P."/>
        </authorList>
    </citation>
    <scope>NUCLEOTIDE SEQUENCE [LARGE SCALE GENOMIC DNA]</scope>
    <source>
        <strain evidence="1 2">HDS1380</strain>
    </source>
</reference>
<dbReference type="AlphaFoldDB" id="A0A4Q2KC16"/>
<dbReference type="EMBL" id="SDOZ01000002">
    <property type="protein sequence ID" value="RXZ61519.1"/>
    <property type="molecule type" value="Genomic_DNA"/>
</dbReference>
<protein>
    <submittedName>
        <fullName evidence="1">DNRLRE domain-containing protein</fullName>
    </submittedName>
</protein>
<evidence type="ECO:0000313" key="2">
    <source>
        <dbReference type="Proteomes" id="UP000291269"/>
    </source>
</evidence>
<dbReference type="RefSeq" id="WP_129224292.1">
    <property type="nucleotide sequence ID" value="NZ_SDOZ01000002.1"/>
</dbReference>
<sequence length="257" mass="28886">MYLTYNGVAIETQQEKFSFRIDKNSDKLMQNGHFVACMANEFLPYATVAPLAEKTSGSEILPLCCTAEMSDDNVTVTFEKRPGSTILFTVDLYANKCVFDTTIESKNPDKNNSFGAVAVLGNSETCGTQWLYSRLDVMQFVDLNSMIISGARLYSSCYNSADTEFGVYKMTESWCSFGSTWNSRILPSEKLTVTKNEGWYLVSDITEIVKDLIGLNMPRNPGIVMIPIQNDKNYRLISTGDNYFTPQMIEINLKKRG</sequence>
<gene>
    <name evidence="1" type="ORF">ESZ91_03755</name>
</gene>
<proteinExistence type="predicted"/>
<evidence type="ECO:0000313" key="1">
    <source>
        <dbReference type="EMBL" id="RXZ61519.1"/>
    </source>
</evidence>
<dbReference type="Proteomes" id="UP000291269">
    <property type="component" value="Unassembled WGS sequence"/>
</dbReference>
<keyword evidence="2" id="KW-1185">Reference proteome</keyword>
<accession>A0A4Q2KC16</accession>